<feature type="domain" description="CBS" evidence="4">
    <location>
        <begin position="48"/>
        <end position="115"/>
    </location>
</feature>
<feature type="domain" description="CBS" evidence="4">
    <location>
        <begin position="361"/>
        <end position="418"/>
    </location>
</feature>
<comment type="caution">
    <text evidence="5">The sequence shown here is derived from an EMBL/GenBank/DDBJ whole genome shotgun (WGS) entry which is preliminary data.</text>
</comment>
<evidence type="ECO:0000313" key="6">
    <source>
        <dbReference type="Proteomes" id="UP000734854"/>
    </source>
</evidence>
<proteinExistence type="predicted"/>
<keyword evidence="1" id="KW-0677">Repeat</keyword>
<evidence type="ECO:0000256" key="2">
    <source>
        <dbReference type="ARBA" id="ARBA00023122"/>
    </source>
</evidence>
<dbReference type="PANTHER" id="PTHR13780">
    <property type="entry name" value="AMP-ACTIVATED PROTEIN KINASE, GAMMA REGULATORY SUBUNIT"/>
    <property type="match status" value="1"/>
</dbReference>
<dbReference type="InterPro" id="IPR050511">
    <property type="entry name" value="AMPK_gamma/SDS23_families"/>
</dbReference>
<gene>
    <name evidence="5" type="ORF">ZIOFF_025273</name>
</gene>
<accession>A0A8J5GUS3</accession>
<keyword evidence="6" id="KW-1185">Reference proteome</keyword>
<evidence type="ECO:0000256" key="3">
    <source>
        <dbReference type="PROSITE-ProRule" id="PRU00703"/>
    </source>
</evidence>
<dbReference type="EMBL" id="JACMSC010000007">
    <property type="protein sequence ID" value="KAG6514898.1"/>
    <property type="molecule type" value="Genomic_DNA"/>
</dbReference>
<sequence>MAPPETSSRLPSCDAYFDAIQSKKKLPYSLQECLTSAFAGIPVSSFPEVPGGKVIEVPGDTPIVEAVKILSEHNIMTAPVIRNTDGESSTDWRDRYLGIIDYAAVILWVLENVELTSIALSASSATTAGVGEGASGPIGAAALGATGSAAVSGLTIAVGAAVGGDVAIEKGTGKDSLSTDQHLGDNFYKVLREEPFGSTTVKSIMESYRWSPFLPVGLESSMLIVMLLLSKYRLRSIPVVESGKSHVKNFITQTAVVRGLQQCGGRDWFDCIAAYSLSDLGLPFMSSEEVISIKGDDLVLEAFKRMKENHIGGLPVIQGPRRKIIGSINIRDIRVLLLKPDLLTNFGHLTVMDFLKNLESVAEQPVTCSPNASLGSVIDRLASKSVQRIYVVEEESEIVGVITLRDVISCFIFEPRYVIDKYFGCALKELQSR</sequence>
<feature type="domain" description="CBS" evidence="4">
    <location>
        <begin position="285"/>
        <end position="343"/>
    </location>
</feature>
<evidence type="ECO:0000259" key="4">
    <source>
        <dbReference type="PROSITE" id="PS51371"/>
    </source>
</evidence>
<organism evidence="5 6">
    <name type="scientific">Zingiber officinale</name>
    <name type="common">Ginger</name>
    <name type="synonym">Amomum zingiber</name>
    <dbReference type="NCBI Taxonomy" id="94328"/>
    <lineage>
        <taxon>Eukaryota</taxon>
        <taxon>Viridiplantae</taxon>
        <taxon>Streptophyta</taxon>
        <taxon>Embryophyta</taxon>
        <taxon>Tracheophyta</taxon>
        <taxon>Spermatophyta</taxon>
        <taxon>Magnoliopsida</taxon>
        <taxon>Liliopsida</taxon>
        <taxon>Zingiberales</taxon>
        <taxon>Zingiberaceae</taxon>
        <taxon>Zingiber</taxon>
    </lineage>
</organism>
<dbReference type="AlphaFoldDB" id="A0A8J5GUS3"/>
<dbReference type="Pfam" id="PF00571">
    <property type="entry name" value="CBS"/>
    <property type="match status" value="3"/>
</dbReference>
<dbReference type="SMART" id="SM00116">
    <property type="entry name" value="CBS"/>
    <property type="match status" value="4"/>
</dbReference>
<evidence type="ECO:0000313" key="5">
    <source>
        <dbReference type="EMBL" id="KAG6514898.1"/>
    </source>
</evidence>
<dbReference type="CDD" id="cd02205">
    <property type="entry name" value="CBS_pair_SF"/>
    <property type="match status" value="2"/>
</dbReference>
<reference evidence="5 6" key="1">
    <citation type="submission" date="2020-08" db="EMBL/GenBank/DDBJ databases">
        <title>Plant Genome Project.</title>
        <authorList>
            <person name="Zhang R.-G."/>
        </authorList>
    </citation>
    <scope>NUCLEOTIDE SEQUENCE [LARGE SCALE GENOMIC DNA]</scope>
    <source>
        <tissue evidence="5">Rhizome</tissue>
    </source>
</reference>
<dbReference type="PANTHER" id="PTHR13780:SF47">
    <property type="entry name" value="SNF1-RELATED PROTEIN KINASE REGULATORY SUBUNIT GAMMA-1-LIKE"/>
    <property type="match status" value="1"/>
</dbReference>
<keyword evidence="2 3" id="KW-0129">CBS domain</keyword>
<evidence type="ECO:0000256" key="1">
    <source>
        <dbReference type="ARBA" id="ARBA00022737"/>
    </source>
</evidence>
<dbReference type="InterPro" id="IPR000644">
    <property type="entry name" value="CBS_dom"/>
</dbReference>
<name>A0A8J5GUS3_ZINOF</name>
<dbReference type="Proteomes" id="UP000734854">
    <property type="component" value="Unassembled WGS sequence"/>
</dbReference>
<dbReference type="OrthoDB" id="449052at2759"/>
<protein>
    <recommendedName>
        <fullName evidence="4">CBS domain-containing protein</fullName>
    </recommendedName>
</protein>
<dbReference type="PROSITE" id="PS51371">
    <property type="entry name" value="CBS"/>
    <property type="match status" value="3"/>
</dbReference>